<evidence type="ECO:0000256" key="1">
    <source>
        <dbReference type="SAM" id="MobiDB-lite"/>
    </source>
</evidence>
<feature type="transmembrane region" description="Helical" evidence="2">
    <location>
        <begin position="190"/>
        <end position="211"/>
    </location>
</feature>
<name>A0A1C4V8T4_9ACTN</name>
<dbReference type="Proteomes" id="UP000198797">
    <property type="component" value="Unassembled WGS sequence"/>
</dbReference>
<dbReference type="AlphaFoldDB" id="A0A1C4V8T4"/>
<feature type="transmembrane region" description="Helical" evidence="2">
    <location>
        <begin position="223"/>
        <end position="242"/>
    </location>
</feature>
<evidence type="ECO:0000313" key="3">
    <source>
        <dbReference type="EMBL" id="SCE80211.1"/>
    </source>
</evidence>
<evidence type="ECO:0000256" key="2">
    <source>
        <dbReference type="SAM" id="Phobius"/>
    </source>
</evidence>
<feature type="transmembrane region" description="Helical" evidence="2">
    <location>
        <begin position="159"/>
        <end position="178"/>
    </location>
</feature>
<feature type="region of interest" description="Disordered" evidence="1">
    <location>
        <begin position="477"/>
        <end position="497"/>
    </location>
</feature>
<dbReference type="Pfam" id="PF19814">
    <property type="entry name" value="DUF6297"/>
    <property type="match status" value="1"/>
</dbReference>
<organism evidence="3 4">
    <name type="scientific">Micromonospora matsumotoense</name>
    <dbReference type="NCBI Taxonomy" id="121616"/>
    <lineage>
        <taxon>Bacteria</taxon>
        <taxon>Bacillati</taxon>
        <taxon>Actinomycetota</taxon>
        <taxon>Actinomycetes</taxon>
        <taxon>Micromonosporales</taxon>
        <taxon>Micromonosporaceae</taxon>
        <taxon>Micromonospora</taxon>
    </lineage>
</organism>
<feature type="transmembrane region" description="Helical" evidence="2">
    <location>
        <begin position="78"/>
        <end position="96"/>
    </location>
</feature>
<feature type="transmembrane region" description="Helical" evidence="2">
    <location>
        <begin position="410"/>
        <end position="427"/>
    </location>
</feature>
<feature type="transmembrane region" description="Helical" evidence="2">
    <location>
        <begin position="38"/>
        <end position="58"/>
    </location>
</feature>
<feature type="transmembrane region" description="Helical" evidence="2">
    <location>
        <begin position="320"/>
        <end position="341"/>
    </location>
</feature>
<proteinExistence type="predicted"/>
<dbReference type="EMBL" id="FMCU01000002">
    <property type="protein sequence ID" value="SCE80211.1"/>
    <property type="molecule type" value="Genomic_DNA"/>
</dbReference>
<dbReference type="InterPro" id="IPR046264">
    <property type="entry name" value="DUF6297"/>
</dbReference>
<gene>
    <name evidence="3" type="ORF">GA0070216_102199</name>
</gene>
<evidence type="ECO:0000313" key="4">
    <source>
        <dbReference type="Proteomes" id="UP000198797"/>
    </source>
</evidence>
<protein>
    <submittedName>
        <fullName evidence="3">Uncharacterized protein</fullName>
    </submittedName>
</protein>
<accession>A0A1C4V8T4</accession>
<keyword evidence="2" id="KW-0812">Transmembrane</keyword>
<feature type="transmembrane region" description="Helical" evidence="2">
    <location>
        <begin position="379"/>
        <end position="398"/>
    </location>
</feature>
<keyword evidence="2" id="KW-0472">Membrane</keyword>
<sequence length="497" mass="51634">MTSTRISPPPVVGPAPRQLRARLRQTRRRHHPGSVGEVLTDAYVLVLFVALYGWFAVAAIRDHLAAPQVALTDPGDRYWIAVAAVTAGAGLAWWGLRLIGPLLVTPAAQTWLVSSPVDRRAWLLPRFGGLVGGVTAGAGLLAVAAAFAGGHDRPADLGWAALAGLTCGATATGWAVVAQSARSTPRWAELLALGLPAAGAAIAVLVVLGHAVGWSLPLPPVPLTAGVGLALLPVAVASTVRAHRRLPRVDRAALTTGAQFANAATTAAVLLDPSLLAALVESRRWRAIGLVHGRRFRAGGRFPVLLQAEVRRLSRHRGALLGWAGALLTMYAVAVALPSIAGPAHVVLAYLATGRLTGGLRAVSRSPGLRRSLGGNDTLLRLAHLVVPGVGATLWYLATLPALRPVPGPLDAVLLLGIVTAAFWAGTRPPMRYGGAMVNTPFAMVPVDLVRQVLRGPDLVAVLVVVHLLWVDAGSGSADGVTRPGRTVIPPAGRPCR</sequence>
<reference evidence="4" key="1">
    <citation type="submission" date="2016-06" db="EMBL/GenBank/DDBJ databases">
        <authorList>
            <person name="Varghese N."/>
            <person name="Submissions Spin"/>
        </authorList>
    </citation>
    <scope>NUCLEOTIDE SEQUENCE [LARGE SCALE GENOMIC DNA]</scope>
    <source>
        <strain evidence="4">DSM 44100</strain>
    </source>
</reference>
<keyword evidence="4" id="KW-1185">Reference proteome</keyword>
<feature type="transmembrane region" description="Helical" evidence="2">
    <location>
        <begin position="127"/>
        <end position="147"/>
    </location>
</feature>
<dbReference type="STRING" id="121616.GA0070216_102199"/>
<keyword evidence="2" id="KW-1133">Transmembrane helix</keyword>